<feature type="binding site" evidence="9">
    <location>
        <begin position="13"/>
        <end position="18"/>
    </location>
    <ligand>
        <name>NAD(+)</name>
        <dbReference type="ChEBI" id="CHEBI:57540"/>
    </ligand>
</feature>
<feature type="binding site" evidence="9">
    <location>
        <position position="98"/>
    </location>
    <ligand>
        <name>NAD(+)</name>
        <dbReference type="ChEBI" id="CHEBI:57540"/>
    </ligand>
</feature>
<accession>A0A934TYU4</accession>
<dbReference type="CDD" id="cd05292">
    <property type="entry name" value="LDH_2"/>
    <property type="match status" value="1"/>
</dbReference>
<feature type="binding site" evidence="7">
    <location>
        <position position="233"/>
    </location>
    <ligand>
        <name>substrate</name>
    </ligand>
</feature>
<feature type="binding site" evidence="7">
    <location>
        <begin position="82"/>
        <end position="83"/>
    </location>
    <ligand>
        <name>NAD(+)</name>
        <dbReference type="ChEBI" id="CHEBI:57540"/>
    </ligand>
</feature>
<dbReference type="GO" id="GO:0004459">
    <property type="term" value="F:L-lactate dehydrogenase (NAD+) activity"/>
    <property type="evidence" value="ECO:0007669"/>
    <property type="project" value="UniProtKB-UniRule"/>
</dbReference>
<dbReference type="PANTHER" id="PTHR43128:SF16">
    <property type="entry name" value="L-LACTATE DEHYDROGENASE"/>
    <property type="match status" value="1"/>
</dbReference>
<dbReference type="AlphaFoldDB" id="A0A934TYU4"/>
<feature type="binding site" evidence="7">
    <location>
        <position position="17"/>
    </location>
    <ligand>
        <name>NAD(+)</name>
        <dbReference type="ChEBI" id="CHEBI:57540"/>
    </ligand>
</feature>
<comment type="pathway">
    <text evidence="1 7">Fermentation; pyruvate fermentation to lactate; (S)-lactate from pyruvate: step 1/1.</text>
</comment>
<dbReference type="Gene3D" id="3.90.110.10">
    <property type="entry name" value="Lactate dehydrogenase/glycoside hydrolase, family 4, C-terminal"/>
    <property type="match status" value="1"/>
</dbReference>
<dbReference type="RefSeq" id="WP_186833308.1">
    <property type="nucleotide sequence ID" value="NZ_JAEQMG010000009.1"/>
</dbReference>
<comment type="subcellular location">
    <subcellularLocation>
        <location evidence="7">Cytoplasm</location>
    </subcellularLocation>
</comment>
<comment type="caution">
    <text evidence="12">The sequence shown here is derived from an EMBL/GenBank/DDBJ whole genome shotgun (WGS) entry which is preliminary data.</text>
</comment>
<dbReference type="InterPro" id="IPR022383">
    <property type="entry name" value="Lactate/malate_DH_C"/>
</dbReference>
<dbReference type="GO" id="GO:0006089">
    <property type="term" value="P:lactate metabolic process"/>
    <property type="evidence" value="ECO:0007669"/>
    <property type="project" value="TreeGrafter"/>
</dbReference>
<feature type="binding site" evidence="7">
    <location>
        <position position="91"/>
    </location>
    <ligand>
        <name>substrate</name>
    </ligand>
</feature>
<feature type="binding site" evidence="7">
    <location>
        <begin position="123"/>
        <end position="126"/>
    </location>
    <ligand>
        <name>substrate</name>
    </ligand>
</feature>
<keyword evidence="5 7" id="KW-0520">NAD</keyword>
<dbReference type="Proteomes" id="UP000633365">
    <property type="component" value="Unassembled WGS sequence"/>
</dbReference>
<feature type="binding site" evidence="7">
    <location>
        <position position="104"/>
    </location>
    <ligand>
        <name>NAD(+)</name>
        <dbReference type="ChEBI" id="CHEBI:57540"/>
    </ligand>
</feature>
<dbReference type="InterPro" id="IPR036291">
    <property type="entry name" value="NAD(P)-bd_dom_sf"/>
</dbReference>
<dbReference type="SUPFAM" id="SSF56327">
    <property type="entry name" value="LDH C-terminal domain-like"/>
    <property type="match status" value="1"/>
</dbReference>
<feature type="binding site" evidence="7">
    <location>
        <begin position="151"/>
        <end position="154"/>
    </location>
    <ligand>
        <name>substrate</name>
    </ligand>
</feature>
<keyword evidence="4 7" id="KW-0560">Oxidoreductase</keyword>
<reference evidence="12" key="1">
    <citation type="submission" date="2021-01" db="EMBL/GenBank/DDBJ databases">
        <title>Genome public.</title>
        <authorList>
            <person name="Liu C."/>
            <person name="Sun Q."/>
        </authorList>
    </citation>
    <scope>NUCLEOTIDE SEQUENCE</scope>
    <source>
        <strain evidence="12">M6</strain>
    </source>
</reference>
<feature type="binding site" evidence="7">
    <location>
        <position position="156"/>
    </location>
    <ligand>
        <name>beta-D-fructose 1,6-bisphosphate</name>
        <dbReference type="ChEBI" id="CHEBI:32966"/>
        <note>allosteric activator</note>
    </ligand>
</feature>
<evidence type="ECO:0000256" key="3">
    <source>
        <dbReference type="ARBA" id="ARBA00012967"/>
    </source>
</evidence>
<feature type="binding site" evidence="7">
    <location>
        <position position="85"/>
    </location>
    <ligand>
        <name>substrate</name>
    </ligand>
</feature>
<dbReference type="NCBIfam" id="TIGR01771">
    <property type="entry name" value="L-LDH-NAD"/>
    <property type="match status" value="1"/>
</dbReference>
<keyword evidence="13" id="KW-1185">Reference proteome</keyword>
<dbReference type="InterPro" id="IPR018177">
    <property type="entry name" value="L-lactate_DH_AS"/>
</dbReference>
<dbReference type="InterPro" id="IPR015955">
    <property type="entry name" value="Lactate_DH/Glyco_Ohase_4_C"/>
</dbReference>
<organism evidence="12 13">
    <name type="scientific">Ruminococcus difficilis</name>
    <dbReference type="NCBI Taxonomy" id="2763069"/>
    <lineage>
        <taxon>Bacteria</taxon>
        <taxon>Bacillati</taxon>
        <taxon>Bacillota</taxon>
        <taxon>Clostridia</taxon>
        <taxon>Eubacteriales</taxon>
        <taxon>Oscillospiraceae</taxon>
        <taxon>Ruminococcus</taxon>
    </lineage>
</organism>
<dbReference type="InterPro" id="IPR001236">
    <property type="entry name" value="Lactate/malate_DH_N"/>
</dbReference>
<feature type="binding site" evidence="7">
    <location>
        <position position="68"/>
    </location>
    <ligand>
        <name>NAD(+)</name>
        <dbReference type="ChEBI" id="CHEBI:57540"/>
    </ligand>
</feature>
<keyword evidence="7" id="KW-0963">Cytoplasm</keyword>
<feature type="modified residue" description="Phosphotyrosine" evidence="7">
    <location>
        <position position="224"/>
    </location>
</feature>
<dbReference type="NCBIfam" id="NF000824">
    <property type="entry name" value="PRK00066.1"/>
    <property type="match status" value="1"/>
</dbReference>
<dbReference type="Gene3D" id="3.40.50.720">
    <property type="entry name" value="NAD(P)-binding Rossmann-like Domain"/>
    <property type="match status" value="1"/>
</dbReference>
<comment type="catalytic activity">
    <reaction evidence="6 7">
        <text>(S)-lactate + NAD(+) = pyruvate + NADH + H(+)</text>
        <dbReference type="Rhea" id="RHEA:23444"/>
        <dbReference type="ChEBI" id="CHEBI:15361"/>
        <dbReference type="ChEBI" id="CHEBI:15378"/>
        <dbReference type="ChEBI" id="CHEBI:16651"/>
        <dbReference type="ChEBI" id="CHEBI:57540"/>
        <dbReference type="ChEBI" id="CHEBI:57945"/>
        <dbReference type="EC" id="1.1.1.27"/>
    </reaction>
</comment>
<dbReference type="InterPro" id="IPR011304">
    <property type="entry name" value="L-lactate_DH"/>
</dbReference>
<dbReference type="FunFam" id="3.40.50.720:FF:000018">
    <property type="entry name" value="Malate dehydrogenase"/>
    <property type="match status" value="1"/>
</dbReference>
<evidence type="ECO:0000256" key="7">
    <source>
        <dbReference type="HAMAP-Rule" id="MF_00488"/>
    </source>
</evidence>
<evidence type="ECO:0000313" key="12">
    <source>
        <dbReference type="EMBL" id="MBK6087093.1"/>
    </source>
</evidence>
<feature type="active site" description="Proton acceptor" evidence="7 8">
    <location>
        <position position="178"/>
    </location>
</feature>
<dbReference type="PANTHER" id="PTHR43128">
    <property type="entry name" value="L-2-HYDROXYCARBOXYLATE DEHYDROGENASE (NAD(P)(+))"/>
    <property type="match status" value="1"/>
</dbReference>
<dbReference type="Pfam" id="PF02866">
    <property type="entry name" value="Ldh_1_C"/>
    <property type="match status" value="1"/>
</dbReference>
<dbReference type="InterPro" id="IPR001557">
    <property type="entry name" value="L-lactate/malate_DH"/>
</dbReference>
<dbReference type="Pfam" id="PF00056">
    <property type="entry name" value="Ldh_1_N"/>
    <property type="match status" value="1"/>
</dbReference>
<comment type="function">
    <text evidence="7">Catalyzes the conversion of lactate to pyruvate.</text>
</comment>
<feature type="binding site" evidence="7">
    <location>
        <position position="146"/>
    </location>
    <ligand>
        <name>NAD(+)</name>
        <dbReference type="ChEBI" id="CHEBI:57540"/>
    </ligand>
</feature>
<feature type="domain" description="Lactate/malate dehydrogenase N-terminal" evidence="10">
    <location>
        <begin position="8"/>
        <end position="145"/>
    </location>
</feature>
<protein>
    <recommendedName>
        <fullName evidence="3 7">L-lactate dehydrogenase</fullName>
        <shortName evidence="7">L-LDH</shortName>
        <ecNumber evidence="3 7">1.1.1.27</ecNumber>
    </recommendedName>
</protein>
<dbReference type="GO" id="GO:0005737">
    <property type="term" value="C:cytoplasm"/>
    <property type="evidence" value="ECO:0007669"/>
    <property type="project" value="UniProtKB-SubCell"/>
</dbReference>
<keyword evidence="7" id="KW-0597">Phosphoprotein</keyword>
<dbReference type="EMBL" id="JAEQMG010000009">
    <property type="protein sequence ID" value="MBK6087093.1"/>
    <property type="molecule type" value="Genomic_DNA"/>
</dbReference>
<dbReference type="SUPFAM" id="SSF51735">
    <property type="entry name" value="NAD(P)-binding Rossmann-fold domains"/>
    <property type="match status" value="1"/>
</dbReference>
<evidence type="ECO:0000256" key="5">
    <source>
        <dbReference type="ARBA" id="ARBA00023027"/>
    </source>
</evidence>
<proteinExistence type="inferred from homology"/>
<evidence type="ECO:0000256" key="2">
    <source>
        <dbReference type="ARBA" id="ARBA00006054"/>
    </source>
</evidence>
<comment type="activity regulation">
    <text evidence="7">Allosterically activated by fructose 1,6-bisphosphate (FBP).</text>
</comment>
<dbReference type="GO" id="GO:0006096">
    <property type="term" value="P:glycolytic process"/>
    <property type="evidence" value="ECO:0007669"/>
    <property type="project" value="UniProtKB-UniRule"/>
</dbReference>
<feature type="binding site" evidence="7 9">
    <location>
        <position position="38"/>
    </location>
    <ligand>
        <name>NAD(+)</name>
        <dbReference type="ChEBI" id="CHEBI:57540"/>
    </ligand>
</feature>
<evidence type="ECO:0000259" key="10">
    <source>
        <dbReference type="Pfam" id="PF00056"/>
    </source>
</evidence>
<keyword evidence="7" id="KW-0021">Allosteric enzyme</keyword>
<feature type="binding site" evidence="7">
    <location>
        <position position="43"/>
    </location>
    <ligand>
        <name>NAD(+)</name>
        <dbReference type="ChEBI" id="CHEBI:57540"/>
    </ligand>
</feature>
<dbReference type="PIRSF" id="PIRSF000102">
    <property type="entry name" value="Lac_mal_DH"/>
    <property type="match status" value="1"/>
</dbReference>
<evidence type="ECO:0000256" key="1">
    <source>
        <dbReference type="ARBA" id="ARBA00004843"/>
    </source>
</evidence>
<feature type="binding site" evidence="7 9">
    <location>
        <begin position="121"/>
        <end position="123"/>
    </location>
    <ligand>
        <name>NAD(+)</name>
        <dbReference type="ChEBI" id="CHEBI:57540"/>
    </ligand>
</feature>
<evidence type="ECO:0000256" key="4">
    <source>
        <dbReference type="ARBA" id="ARBA00023002"/>
    </source>
</evidence>
<evidence type="ECO:0000313" key="13">
    <source>
        <dbReference type="Proteomes" id="UP000633365"/>
    </source>
</evidence>
<gene>
    <name evidence="7" type="primary">ldh</name>
    <name evidence="12" type="ORF">JKK62_00210</name>
</gene>
<sequence length="317" mass="34440">MVEMNSRKAAIIGCGFVGSASAFSLMESHLFSEIVLIDADKDRAEGEALDISHGLPFSKPMQIYAGTYQDISDAAVVIVTAGAGQKPGETRLDLVKKNVAIFKSIIPEVAKYNRSGILLIVANPVDILTYVAKQLSGYPSNRVFGSGTVLDTARLKYMLGEHLGVDSRSIHAFIIGEHGDSEIAAWSSANVSGVPLFKFCNMRGHFHEEETSRRIAEEVKNSAYEIIKRKKATYYGIAMSVKRICEAIVRDEKSILPVSSIQNSEKINGVALSMPAIVGKHGVEGQVPIELSDEERAALQRSADTLKAVLNDVLEEE</sequence>
<dbReference type="PRINTS" id="PR00086">
    <property type="entry name" value="LLDHDRGNASE"/>
</dbReference>
<dbReference type="HAMAP" id="MF_00488">
    <property type="entry name" value="Lactate_dehydrog"/>
    <property type="match status" value="1"/>
</dbReference>
<evidence type="ECO:0000259" key="11">
    <source>
        <dbReference type="Pfam" id="PF02866"/>
    </source>
</evidence>
<comment type="similarity">
    <text evidence="2 7">Belongs to the LDH/MDH superfamily. LDH family.</text>
</comment>
<dbReference type="EC" id="1.1.1.27" evidence="3 7"/>
<dbReference type="PROSITE" id="PS00064">
    <property type="entry name" value="L_LDH"/>
    <property type="match status" value="1"/>
</dbReference>
<comment type="subunit">
    <text evidence="7">Homotetramer.</text>
</comment>
<feature type="binding site" evidence="7">
    <location>
        <position position="171"/>
    </location>
    <ligand>
        <name>beta-D-fructose 1,6-bisphosphate</name>
        <dbReference type="ChEBI" id="CHEBI:32966"/>
        <note>allosteric activator</note>
    </ligand>
</feature>
<evidence type="ECO:0000256" key="6">
    <source>
        <dbReference type="ARBA" id="ARBA00049258"/>
    </source>
</evidence>
<name>A0A934TYU4_9FIRM</name>
<evidence type="ECO:0000256" key="9">
    <source>
        <dbReference type="PIRSR" id="PIRSR000102-3"/>
    </source>
</evidence>
<feature type="domain" description="Lactate/malate dehydrogenase C-terminal" evidence="11">
    <location>
        <begin position="148"/>
        <end position="316"/>
    </location>
</feature>
<evidence type="ECO:0000256" key="8">
    <source>
        <dbReference type="PIRSR" id="PIRSR000102-1"/>
    </source>
</evidence>